<evidence type="ECO:0000313" key="8">
    <source>
        <dbReference type="Proteomes" id="UP000266673"/>
    </source>
</evidence>
<keyword evidence="3" id="KW-0547">Nucleotide-binding</keyword>
<dbReference type="InterPro" id="IPR000719">
    <property type="entry name" value="Prot_kinase_dom"/>
</dbReference>
<dbReference type="Gene3D" id="1.10.510.10">
    <property type="entry name" value="Transferase(Phosphotransferase) domain 1"/>
    <property type="match status" value="1"/>
</dbReference>
<evidence type="ECO:0000256" key="4">
    <source>
        <dbReference type="ARBA" id="ARBA00022777"/>
    </source>
</evidence>
<evidence type="ECO:0000259" key="6">
    <source>
        <dbReference type="PROSITE" id="PS50011"/>
    </source>
</evidence>
<dbReference type="OrthoDB" id="3269467at2759"/>
<keyword evidence="4 7" id="KW-0418">Kinase</keyword>
<comment type="caution">
    <text evidence="7">The sequence shown here is derived from an EMBL/GenBank/DDBJ whole genome shotgun (WGS) entry which is preliminary data.</text>
</comment>
<evidence type="ECO:0000256" key="3">
    <source>
        <dbReference type="ARBA" id="ARBA00022741"/>
    </source>
</evidence>
<accession>A0A397TRQ9</accession>
<dbReference type="GO" id="GO:0004674">
    <property type="term" value="F:protein serine/threonine kinase activity"/>
    <property type="evidence" value="ECO:0007669"/>
    <property type="project" value="UniProtKB-KW"/>
</dbReference>
<dbReference type="InterPro" id="IPR011009">
    <property type="entry name" value="Kinase-like_dom_sf"/>
</dbReference>
<keyword evidence="2" id="KW-0808">Transferase</keyword>
<proteinExistence type="predicted"/>
<feature type="domain" description="Protein kinase" evidence="6">
    <location>
        <begin position="1"/>
        <end position="101"/>
    </location>
</feature>
<evidence type="ECO:0000313" key="7">
    <source>
        <dbReference type="EMBL" id="RIB00121.1"/>
    </source>
</evidence>
<dbReference type="SUPFAM" id="SSF56112">
    <property type="entry name" value="Protein kinase-like (PK-like)"/>
    <property type="match status" value="1"/>
</dbReference>
<keyword evidence="1" id="KW-0723">Serine/threonine-protein kinase</keyword>
<organism evidence="7 8">
    <name type="scientific">Gigaspora rosea</name>
    <dbReference type="NCBI Taxonomy" id="44941"/>
    <lineage>
        <taxon>Eukaryota</taxon>
        <taxon>Fungi</taxon>
        <taxon>Fungi incertae sedis</taxon>
        <taxon>Mucoromycota</taxon>
        <taxon>Glomeromycotina</taxon>
        <taxon>Glomeromycetes</taxon>
        <taxon>Diversisporales</taxon>
        <taxon>Gigasporaceae</taxon>
        <taxon>Gigaspora</taxon>
    </lineage>
</organism>
<dbReference type="PROSITE" id="PS50011">
    <property type="entry name" value="PROTEIN_KINASE_DOM"/>
    <property type="match status" value="1"/>
</dbReference>
<reference evidence="7 8" key="1">
    <citation type="submission" date="2018-06" db="EMBL/GenBank/DDBJ databases">
        <title>Comparative genomics reveals the genomic features of Rhizophagus irregularis, R. cerebriforme, R. diaphanum and Gigaspora rosea, and their symbiotic lifestyle signature.</title>
        <authorList>
            <person name="Morin E."/>
            <person name="San Clemente H."/>
            <person name="Chen E.C.H."/>
            <person name="De La Providencia I."/>
            <person name="Hainaut M."/>
            <person name="Kuo A."/>
            <person name="Kohler A."/>
            <person name="Murat C."/>
            <person name="Tang N."/>
            <person name="Roy S."/>
            <person name="Loubradou J."/>
            <person name="Henrissat B."/>
            <person name="Grigoriev I.V."/>
            <person name="Corradi N."/>
            <person name="Roux C."/>
            <person name="Martin F.M."/>
        </authorList>
    </citation>
    <scope>NUCLEOTIDE SEQUENCE [LARGE SCALE GENOMIC DNA]</scope>
    <source>
        <strain evidence="7 8">DAOM 194757</strain>
    </source>
</reference>
<evidence type="ECO:0000256" key="2">
    <source>
        <dbReference type="ARBA" id="ARBA00022679"/>
    </source>
</evidence>
<dbReference type="AlphaFoldDB" id="A0A397TRQ9"/>
<gene>
    <name evidence="7" type="ORF">C2G38_2235569</name>
</gene>
<dbReference type="STRING" id="44941.A0A397TRQ9"/>
<protein>
    <submittedName>
        <fullName evidence="7">Kinase-like domain-containing protein</fullName>
    </submittedName>
</protein>
<evidence type="ECO:0000256" key="5">
    <source>
        <dbReference type="ARBA" id="ARBA00022840"/>
    </source>
</evidence>
<dbReference type="GO" id="GO:0005524">
    <property type="term" value="F:ATP binding"/>
    <property type="evidence" value="ECO:0007669"/>
    <property type="project" value="UniProtKB-KW"/>
</dbReference>
<keyword evidence="8" id="KW-1185">Reference proteome</keyword>
<dbReference type="Pfam" id="PF00069">
    <property type="entry name" value="Pkinase"/>
    <property type="match status" value="1"/>
</dbReference>
<dbReference type="Proteomes" id="UP000266673">
    <property type="component" value="Unassembled WGS sequence"/>
</dbReference>
<dbReference type="EMBL" id="QKWP01005229">
    <property type="protein sequence ID" value="RIB00121.1"/>
    <property type="molecule type" value="Genomic_DNA"/>
</dbReference>
<dbReference type="PANTHER" id="PTHR24351">
    <property type="entry name" value="RIBOSOMAL PROTEIN S6 KINASE"/>
    <property type="match status" value="1"/>
</dbReference>
<evidence type="ECO:0000256" key="1">
    <source>
        <dbReference type="ARBA" id="ARBA00022527"/>
    </source>
</evidence>
<name>A0A397TRQ9_9GLOM</name>
<keyword evidence="5" id="KW-0067">ATP-binding</keyword>
<sequence>MRNNGLHSGNILQDELDNAYITDLGLINTNNEVCGILPYMAPEVLQRNPYTKAADISALGIIMTEISTGRKAFDGYNFDNELALKICHGLQPKFTSCTPEC</sequence>